<dbReference type="RefSeq" id="WP_189632145.1">
    <property type="nucleotide sequence ID" value="NZ_BMYQ01000001.1"/>
</dbReference>
<evidence type="ECO:0008006" key="3">
    <source>
        <dbReference type="Google" id="ProtNLM"/>
    </source>
</evidence>
<comment type="caution">
    <text evidence="1">The sequence shown here is derived from an EMBL/GenBank/DDBJ whole genome shotgun (WGS) entry which is preliminary data.</text>
</comment>
<reference evidence="1" key="2">
    <citation type="submission" date="2020-09" db="EMBL/GenBank/DDBJ databases">
        <authorList>
            <person name="Sun Q."/>
            <person name="Kim S."/>
        </authorList>
    </citation>
    <scope>NUCLEOTIDE SEQUENCE</scope>
    <source>
        <strain evidence="1">KCTC 23714</strain>
    </source>
</reference>
<accession>A0A918ILH9</accession>
<keyword evidence="2" id="KW-1185">Reference proteome</keyword>
<gene>
    <name evidence="1" type="ORF">GCM10011452_04210</name>
</gene>
<sequence length="154" mass="16765">MKWLLGVTFGLPLLAVLVAMAFVRLTPLDPARWHVSLASAPRSIKPNDVTVAPTGADLSAPVLPLTPQALAERIQQIALAEPRTQLMAGSVAQGRLTFVQRSRIWGFPDVITVETFAVPGGATLRLWSRARFGYSDFGVNRARAERWLAALTHP</sequence>
<evidence type="ECO:0000313" key="1">
    <source>
        <dbReference type="EMBL" id="GGW21950.1"/>
    </source>
</evidence>
<dbReference type="Pfam" id="PF07386">
    <property type="entry name" value="DUF1499"/>
    <property type="match status" value="1"/>
</dbReference>
<proteinExistence type="predicted"/>
<reference evidence="1" key="1">
    <citation type="journal article" date="2014" name="Int. J. Syst. Evol. Microbiol.">
        <title>Complete genome sequence of Corynebacterium casei LMG S-19264T (=DSM 44701T), isolated from a smear-ripened cheese.</title>
        <authorList>
            <consortium name="US DOE Joint Genome Institute (JGI-PGF)"/>
            <person name="Walter F."/>
            <person name="Albersmeier A."/>
            <person name="Kalinowski J."/>
            <person name="Ruckert C."/>
        </authorList>
    </citation>
    <scope>NUCLEOTIDE SEQUENCE</scope>
    <source>
        <strain evidence="1">KCTC 23714</strain>
    </source>
</reference>
<dbReference type="InterPro" id="IPR010865">
    <property type="entry name" value="DUF1499"/>
</dbReference>
<name>A0A918ILH9_9RHOB</name>
<dbReference type="AlphaFoldDB" id="A0A918ILH9"/>
<dbReference type="EMBL" id="BMYQ01000001">
    <property type="protein sequence ID" value="GGW21950.1"/>
    <property type="molecule type" value="Genomic_DNA"/>
</dbReference>
<protein>
    <recommendedName>
        <fullName evidence="3">DUF1499 domain-containing protein</fullName>
    </recommendedName>
</protein>
<evidence type="ECO:0000313" key="2">
    <source>
        <dbReference type="Proteomes" id="UP000628984"/>
    </source>
</evidence>
<dbReference type="Proteomes" id="UP000628984">
    <property type="component" value="Unassembled WGS sequence"/>
</dbReference>
<organism evidence="1 2">
    <name type="scientific">Gemmobacter lanyuensis</name>
    <dbReference type="NCBI Taxonomy" id="1054497"/>
    <lineage>
        <taxon>Bacteria</taxon>
        <taxon>Pseudomonadati</taxon>
        <taxon>Pseudomonadota</taxon>
        <taxon>Alphaproteobacteria</taxon>
        <taxon>Rhodobacterales</taxon>
        <taxon>Paracoccaceae</taxon>
        <taxon>Gemmobacter</taxon>
    </lineage>
</organism>